<accession>A0ABX2ASR3</accession>
<keyword evidence="3 8" id="KW-0808">Transferase</keyword>
<dbReference type="GO" id="GO:0102559">
    <property type="term" value="F:peptide chain release factor N(5)-glutamine methyltransferase activity"/>
    <property type="evidence" value="ECO:0007669"/>
    <property type="project" value="UniProtKB-EC"/>
</dbReference>
<keyword evidence="2 8" id="KW-0489">Methyltransferase</keyword>
<evidence type="ECO:0000259" key="6">
    <source>
        <dbReference type="Pfam" id="PF05175"/>
    </source>
</evidence>
<dbReference type="InterPro" id="IPR007848">
    <property type="entry name" value="Small_mtfrase_dom"/>
</dbReference>
<gene>
    <name evidence="8" type="primary">prmC</name>
    <name evidence="8" type="ORF">HPS56_13055</name>
</gene>
<evidence type="ECO:0000256" key="1">
    <source>
        <dbReference type="ARBA" id="ARBA00012771"/>
    </source>
</evidence>
<dbReference type="EC" id="2.1.1.297" evidence="1"/>
<evidence type="ECO:0000256" key="3">
    <source>
        <dbReference type="ARBA" id="ARBA00022679"/>
    </source>
</evidence>
<dbReference type="InterPro" id="IPR019874">
    <property type="entry name" value="RF_methyltr_PrmC"/>
</dbReference>
<dbReference type="Gene3D" id="3.40.50.150">
    <property type="entry name" value="Vaccinia Virus protein VP39"/>
    <property type="match status" value="1"/>
</dbReference>
<dbReference type="InterPro" id="IPR004556">
    <property type="entry name" value="HemK-like"/>
</dbReference>
<dbReference type="NCBIfam" id="TIGR00536">
    <property type="entry name" value="hemK_fam"/>
    <property type="match status" value="1"/>
</dbReference>
<evidence type="ECO:0000313" key="9">
    <source>
        <dbReference type="Proteomes" id="UP000714420"/>
    </source>
</evidence>
<comment type="caution">
    <text evidence="8">The sequence shown here is derived from an EMBL/GenBank/DDBJ whole genome shotgun (WGS) entry which is preliminary data.</text>
</comment>
<dbReference type="InterPro" id="IPR040758">
    <property type="entry name" value="PrmC_N"/>
</dbReference>
<dbReference type="InterPro" id="IPR050320">
    <property type="entry name" value="N5-glutamine_MTase"/>
</dbReference>
<dbReference type="InterPro" id="IPR002052">
    <property type="entry name" value="DNA_methylase_N6_adenine_CS"/>
</dbReference>
<sequence length="290" mass="32169">MLKYNDLWKRLTPEYGEGEAKAIVRAVLEDAFGITYTEAVTGAVERLNTDDCSRLDKMLCRMECGEPVQYVTGKAWFDGRMFSVNPSVLIPRPETEELCRWIVEDRRKTGNGPSRILDIGTGSGCIAITLALGIAQADVTAWDISREALRTAKANANAMGAGINFGIRDVLVAAEETSRTGYCCKWDVIVSNPPYICAKEATEMSRNVLEYEPETALFVPDDNPLKFYKAIAAYAKKTLFPEGNIYLELNHAYAAETAMLLTDMGFTGVETRKDAFGKDRMCRATAPRQQ</sequence>
<evidence type="ECO:0000256" key="5">
    <source>
        <dbReference type="ARBA" id="ARBA00048391"/>
    </source>
</evidence>
<dbReference type="Proteomes" id="UP000714420">
    <property type="component" value="Unassembled WGS sequence"/>
</dbReference>
<dbReference type="Gene3D" id="1.10.8.10">
    <property type="entry name" value="DNA helicase RuvA subunit, C-terminal domain"/>
    <property type="match status" value="1"/>
</dbReference>
<dbReference type="SUPFAM" id="SSF53335">
    <property type="entry name" value="S-adenosyl-L-methionine-dependent methyltransferases"/>
    <property type="match status" value="1"/>
</dbReference>
<keyword evidence="9" id="KW-1185">Reference proteome</keyword>
<name>A0ABX2ASR3_9BACT</name>
<dbReference type="RefSeq" id="WP_172277508.1">
    <property type="nucleotide sequence ID" value="NZ_CASGMU010000024.1"/>
</dbReference>
<dbReference type="EMBL" id="JABKKF010000020">
    <property type="protein sequence ID" value="NPD93239.1"/>
    <property type="molecule type" value="Genomic_DNA"/>
</dbReference>
<comment type="catalytic activity">
    <reaction evidence="5">
        <text>L-glutaminyl-[peptide chain release factor] + S-adenosyl-L-methionine = N(5)-methyl-L-glutaminyl-[peptide chain release factor] + S-adenosyl-L-homocysteine + H(+)</text>
        <dbReference type="Rhea" id="RHEA:42896"/>
        <dbReference type="Rhea" id="RHEA-COMP:10271"/>
        <dbReference type="Rhea" id="RHEA-COMP:10272"/>
        <dbReference type="ChEBI" id="CHEBI:15378"/>
        <dbReference type="ChEBI" id="CHEBI:30011"/>
        <dbReference type="ChEBI" id="CHEBI:57856"/>
        <dbReference type="ChEBI" id="CHEBI:59789"/>
        <dbReference type="ChEBI" id="CHEBI:61891"/>
        <dbReference type="EC" id="2.1.1.297"/>
    </reaction>
</comment>
<evidence type="ECO:0000256" key="4">
    <source>
        <dbReference type="ARBA" id="ARBA00022691"/>
    </source>
</evidence>
<feature type="domain" description="Methyltransferase small" evidence="6">
    <location>
        <begin position="115"/>
        <end position="200"/>
    </location>
</feature>
<dbReference type="Pfam" id="PF05175">
    <property type="entry name" value="MTS"/>
    <property type="match status" value="1"/>
</dbReference>
<dbReference type="Pfam" id="PF17827">
    <property type="entry name" value="PrmC_N"/>
    <property type="match status" value="1"/>
</dbReference>
<keyword evidence="4" id="KW-0949">S-adenosyl-L-methionine</keyword>
<dbReference type="GO" id="GO:0032259">
    <property type="term" value="P:methylation"/>
    <property type="evidence" value="ECO:0007669"/>
    <property type="project" value="UniProtKB-KW"/>
</dbReference>
<evidence type="ECO:0000256" key="2">
    <source>
        <dbReference type="ARBA" id="ARBA00022603"/>
    </source>
</evidence>
<feature type="domain" description="Release factor glutamine methyltransferase N-terminal" evidence="7">
    <location>
        <begin position="14"/>
        <end position="73"/>
    </location>
</feature>
<dbReference type="InterPro" id="IPR029063">
    <property type="entry name" value="SAM-dependent_MTases_sf"/>
</dbReference>
<organism evidence="8 9">
    <name type="scientific">Xylanibacter muris</name>
    <dbReference type="NCBI Taxonomy" id="2736290"/>
    <lineage>
        <taxon>Bacteria</taxon>
        <taxon>Pseudomonadati</taxon>
        <taxon>Bacteroidota</taxon>
        <taxon>Bacteroidia</taxon>
        <taxon>Bacteroidales</taxon>
        <taxon>Prevotellaceae</taxon>
        <taxon>Xylanibacter</taxon>
    </lineage>
</organism>
<dbReference type="PANTHER" id="PTHR18895:SF74">
    <property type="entry name" value="MTRF1L RELEASE FACTOR GLUTAMINE METHYLTRANSFERASE"/>
    <property type="match status" value="1"/>
</dbReference>
<dbReference type="PROSITE" id="PS00092">
    <property type="entry name" value="N6_MTASE"/>
    <property type="match status" value="1"/>
</dbReference>
<evidence type="ECO:0000313" key="8">
    <source>
        <dbReference type="EMBL" id="NPD93239.1"/>
    </source>
</evidence>
<protein>
    <recommendedName>
        <fullName evidence="1">peptide chain release factor N(5)-glutamine methyltransferase</fullName>
        <ecNumber evidence="1">2.1.1.297</ecNumber>
    </recommendedName>
</protein>
<evidence type="ECO:0000259" key="7">
    <source>
        <dbReference type="Pfam" id="PF17827"/>
    </source>
</evidence>
<dbReference type="NCBIfam" id="TIGR03534">
    <property type="entry name" value="RF_mod_PrmC"/>
    <property type="match status" value="1"/>
</dbReference>
<dbReference type="CDD" id="cd02440">
    <property type="entry name" value="AdoMet_MTases"/>
    <property type="match status" value="1"/>
</dbReference>
<reference evidence="8 9" key="1">
    <citation type="submission" date="2020-05" db="EMBL/GenBank/DDBJ databases">
        <title>Distinct polysaccharide utilization as determinants for interspecies competition between intestinal Prevotella spp.</title>
        <authorList>
            <person name="Galvez E.J.C."/>
            <person name="Iljazovic A."/>
            <person name="Strowig T."/>
        </authorList>
    </citation>
    <scope>NUCLEOTIDE SEQUENCE [LARGE SCALE GENOMIC DNA]</scope>
    <source>
        <strain evidence="8 9">PMUR</strain>
    </source>
</reference>
<dbReference type="PANTHER" id="PTHR18895">
    <property type="entry name" value="HEMK METHYLTRANSFERASE"/>
    <property type="match status" value="1"/>
</dbReference>
<proteinExistence type="predicted"/>